<name>A0A090I0N4_METFO</name>
<dbReference type="AlphaFoldDB" id="A0A090I0N4"/>
<dbReference type="EMBL" id="LN515531">
    <property type="protein sequence ID" value="CEA12453.1"/>
    <property type="molecule type" value="Genomic_DNA"/>
</dbReference>
<protein>
    <submittedName>
        <fullName evidence="1">Uncharacterized protein</fullName>
    </submittedName>
</protein>
<evidence type="ECO:0000313" key="1">
    <source>
        <dbReference type="EMBL" id="CEA12453.1"/>
    </source>
</evidence>
<proteinExistence type="predicted"/>
<organism evidence="1">
    <name type="scientific">Methanobacterium formicicum</name>
    <dbReference type="NCBI Taxonomy" id="2162"/>
    <lineage>
        <taxon>Archaea</taxon>
        <taxon>Methanobacteriati</taxon>
        <taxon>Methanobacteriota</taxon>
        <taxon>Methanomada group</taxon>
        <taxon>Methanobacteria</taxon>
        <taxon>Methanobacteriales</taxon>
        <taxon>Methanobacteriaceae</taxon>
        <taxon>Methanobacterium</taxon>
    </lineage>
</organism>
<accession>A0A090I0N4</accession>
<sequence>MLKSDYFRIEITENIVLIGFVTLLKSDYFRIEIEHIVNGYSAF</sequence>
<reference evidence="1" key="1">
    <citation type="submission" date="2014-08" db="EMBL/GenBank/DDBJ databases">
        <authorList>
            <person name="Wibberg D."/>
        </authorList>
    </citation>
    <scope>NUCLEOTIDE SEQUENCE</scope>
</reference>
<dbReference type="KEGG" id="mfi:DSM1535_0087"/>
<gene>
    <name evidence="1" type="ORF">DSM1535_0087</name>
</gene>